<evidence type="ECO:0000256" key="1">
    <source>
        <dbReference type="SAM" id="Phobius"/>
    </source>
</evidence>
<sequence>MNEEILIVINRNPGQAVHSVVKLFGIRIRGNSVYIFFGGLLAGVLLAMAAYQVSILLAAMLLVAPAAAAVVFIRMFVANKPRGYFGFWLEERFRGSKLNPPQKAGGNHASA</sequence>
<keyword evidence="1" id="KW-0472">Membrane</keyword>
<evidence type="ECO:0000313" key="2">
    <source>
        <dbReference type="EMBL" id="PVY40966.1"/>
    </source>
</evidence>
<keyword evidence="3" id="KW-1185">Reference proteome</keyword>
<reference evidence="2 3" key="1">
    <citation type="submission" date="2018-04" db="EMBL/GenBank/DDBJ databases">
        <title>Genomic Encyclopedia of Type Strains, Phase IV (KMG-IV): sequencing the most valuable type-strain genomes for metagenomic binning, comparative biology and taxonomic classification.</title>
        <authorList>
            <person name="Goeker M."/>
        </authorList>
    </citation>
    <scope>NUCLEOTIDE SEQUENCE [LARGE SCALE GENOMIC DNA]</scope>
    <source>
        <strain evidence="2 3">DSM 14823</strain>
    </source>
</reference>
<dbReference type="Proteomes" id="UP000245959">
    <property type="component" value="Unassembled WGS sequence"/>
</dbReference>
<organism evidence="2 3">
    <name type="scientific">Victivallis vadensis</name>
    <dbReference type="NCBI Taxonomy" id="172901"/>
    <lineage>
        <taxon>Bacteria</taxon>
        <taxon>Pseudomonadati</taxon>
        <taxon>Lentisphaerota</taxon>
        <taxon>Lentisphaeria</taxon>
        <taxon>Victivallales</taxon>
        <taxon>Victivallaceae</taxon>
        <taxon>Victivallis</taxon>
    </lineage>
</organism>
<accession>A0A2U1AX07</accession>
<name>A0A2U1AX07_9BACT</name>
<feature type="transmembrane region" description="Helical" evidence="1">
    <location>
        <begin position="32"/>
        <end position="51"/>
    </location>
</feature>
<dbReference type="AlphaFoldDB" id="A0A2U1AX07"/>
<proteinExistence type="predicted"/>
<keyword evidence="1" id="KW-0812">Transmembrane</keyword>
<protein>
    <submittedName>
        <fullName evidence="2">Uncharacterized protein</fullName>
    </submittedName>
</protein>
<dbReference type="RefSeq" id="WP_116884174.1">
    <property type="nucleotide sequence ID" value="NZ_CABMMC010000002.1"/>
</dbReference>
<feature type="transmembrane region" description="Helical" evidence="1">
    <location>
        <begin position="57"/>
        <end position="77"/>
    </location>
</feature>
<gene>
    <name evidence="2" type="ORF">C8D82_11517</name>
</gene>
<keyword evidence="1" id="KW-1133">Transmembrane helix</keyword>
<dbReference type="GeneID" id="78295476"/>
<evidence type="ECO:0000313" key="3">
    <source>
        <dbReference type="Proteomes" id="UP000245959"/>
    </source>
</evidence>
<comment type="caution">
    <text evidence="2">The sequence shown here is derived from an EMBL/GenBank/DDBJ whole genome shotgun (WGS) entry which is preliminary data.</text>
</comment>
<dbReference type="EMBL" id="QEKH01000015">
    <property type="protein sequence ID" value="PVY40966.1"/>
    <property type="molecule type" value="Genomic_DNA"/>
</dbReference>